<keyword evidence="5 15" id="KW-0812">Transmembrane</keyword>
<dbReference type="PANTHER" id="PTHR11827:SF48">
    <property type="entry name" value="GH09711P"/>
    <property type="match status" value="1"/>
</dbReference>
<feature type="transmembrane region" description="Helical" evidence="15">
    <location>
        <begin position="388"/>
        <end position="410"/>
    </location>
</feature>
<evidence type="ECO:0000256" key="1">
    <source>
        <dbReference type="ARBA" id="ARBA00004141"/>
    </source>
</evidence>
<keyword evidence="10" id="KW-0406">Ion transport</keyword>
<dbReference type="GO" id="GO:0016020">
    <property type="term" value="C:membrane"/>
    <property type="evidence" value="ECO:0007669"/>
    <property type="project" value="UniProtKB-SubCell"/>
</dbReference>
<dbReference type="Pfam" id="PF00324">
    <property type="entry name" value="AA_permease"/>
    <property type="match status" value="1"/>
</dbReference>
<evidence type="ECO:0000256" key="5">
    <source>
        <dbReference type="ARBA" id="ARBA00022692"/>
    </source>
</evidence>
<keyword evidence="14" id="KW-0868">Chloride</keyword>
<evidence type="ECO:0000259" key="16">
    <source>
        <dbReference type="Pfam" id="PF00324"/>
    </source>
</evidence>
<feature type="transmembrane region" description="Helical" evidence="15">
    <location>
        <begin position="471"/>
        <end position="489"/>
    </location>
</feature>
<keyword evidence="11 15" id="KW-0472">Membrane</keyword>
<evidence type="ECO:0000256" key="14">
    <source>
        <dbReference type="ARBA" id="ARBA00023214"/>
    </source>
</evidence>
<evidence type="ECO:0000256" key="11">
    <source>
        <dbReference type="ARBA" id="ARBA00023136"/>
    </source>
</evidence>
<evidence type="ECO:0000259" key="17">
    <source>
        <dbReference type="Pfam" id="PF03522"/>
    </source>
</evidence>
<keyword evidence="13" id="KW-0739">Sodium transport</keyword>
<feature type="transmembrane region" description="Helical" evidence="15">
    <location>
        <begin position="159"/>
        <end position="183"/>
    </location>
</feature>
<evidence type="ECO:0000256" key="12">
    <source>
        <dbReference type="ARBA" id="ARBA00023180"/>
    </source>
</evidence>
<keyword evidence="3" id="KW-0813">Transport</keyword>
<keyword evidence="4" id="KW-0633">Potassium transport</keyword>
<dbReference type="AlphaFoldDB" id="A0A7R9PKT0"/>
<evidence type="ECO:0000313" key="18">
    <source>
        <dbReference type="EMBL" id="CAD7591528.1"/>
    </source>
</evidence>
<keyword evidence="6" id="KW-0769">Symport</keyword>
<feature type="transmembrane region" description="Helical" evidence="15">
    <location>
        <begin position="324"/>
        <end position="347"/>
    </location>
</feature>
<dbReference type="FunFam" id="1.20.1740.10:FF:000022">
    <property type="entry name" value="Bumetanide-sensitive na-k-cl cotransport protein"/>
    <property type="match status" value="1"/>
</dbReference>
<proteinExistence type="inferred from homology"/>
<keyword evidence="9" id="KW-0915">Sodium</keyword>
<comment type="subcellular location">
    <subcellularLocation>
        <location evidence="1">Membrane</location>
        <topology evidence="1">Multi-pass membrane protein</topology>
    </subcellularLocation>
</comment>
<dbReference type="PANTHER" id="PTHR11827">
    <property type="entry name" value="SOLUTE CARRIER FAMILY 12, CATION COTRANSPORTERS"/>
    <property type="match status" value="1"/>
</dbReference>
<evidence type="ECO:0000256" key="6">
    <source>
        <dbReference type="ARBA" id="ARBA00022847"/>
    </source>
</evidence>
<name>A0A7R9PKT0_TIMGE</name>
<comment type="similarity">
    <text evidence="2">Belongs to the SLC12A transporter family.</text>
</comment>
<feature type="transmembrane region" description="Helical" evidence="15">
    <location>
        <begin position="82"/>
        <end position="103"/>
    </location>
</feature>
<accession>A0A7R9PKT0</accession>
<dbReference type="GO" id="GO:0055064">
    <property type="term" value="P:chloride ion homeostasis"/>
    <property type="evidence" value="ECO:0007669"/>
    <property type="project" value="TreeGrafter"/>
</dbReference>
<feature type="transmembrane region" description="Helical" evidence="15">
    <location>
        <begin position="115"/>
        <end position="136"/>
    </location>
</feature>
<evidence type="ECO:0000256" key="15">
    <source>
        <dbReference type="SAM" id="Phobius"/>
    </source>
</evidence>
<feature type="domain" description="SLC12A transporter C-terminal" evidence="17">
    <location>
        <begin position="931"/>
        <end position="1094"/>
    </location>
</feature>
<keyword evidence="12" id="KW-0325">Glycoprotein</keyword>
<dbReference type="PRINTS" id="PR01207">
    <property type="entry name" value="NAKCLTRNSPRT"/>
</dbReference>
<evidence type="ECO:0000256" key="7">
    <source>
        <dbReference type="ARBA" id="ARBA00022958"/>
    </source>
</evidence>
<dbReference type="InterPro" id="IPR002443">
    <property type="entry name" value="SLC12A1/SLC12A2"/>
</dbReference>
<dbReference type="GO" id="GO:0006884">
    <property type="term" value="P:cell volume homeostasis"/>
    <property type="evidence" value="ECO:0007669"/>
    <property type="project" value="TreeGrafter"/>
</dbReference>
<evidence type="ECO:0000256" key="8">
    <source>
        <dbReference type="ARBA" id="ARBA00022989"/>
    </source>
</evidence>
<evidence type="ECO:0000256" key="13">
    <source>
        <dbReference type="ARBA" id="ARBA00023201"/>
    </source>
</evidence>
<feature type="transmembrane region" description="Helical" evidence="15">
    <location>
        <begin position="230"/>
        <end position="251"/>
    </location>
</feature>
<dbReference type="InterPro" id="IPR004841">
    <property type="entry name" value="AA-permease/SLC12A_dom"/>
</dbReference>
<feature type="transmembrane region" description="Helical" evidence="15">
    <location>
        <begin position="501"/>
        <end position="520"/>
    </location>
</feature>
<dbReference type="GO" id="GO:0055075">
    <property type="term" value="P:potassium ion homeostasis"/>
    <property type="evidence" value="ECO:0007669"/>
    <property type="project" value="TreeGrafter"/>
</dbReference>
<evidence type="ECO:0000256" key="10">
    <source>
        <dbReference type="ARBA" id="ARBA00023065"/>
    </source>
</evidence>
<feature type="transmembrane region" description="Helical" evidence="15">
    <location>
        <begin position="204"/>
        <end position="224"/>
    </location>
</feature>
<dbReference type="InterPro" id="IPR004842">
    <property type="entry name" value="SLC12A_fam"/>
</dbReference>
<evidence type="ECO:0000256" key="9">
    <source>
        <dbReference type="ARBA" id="ARBA00023053"/>
    </source>
</evidence>
<protein>
    <recommendedName>
        <fullName evidence="19">Bumetanide-sensitive sodium-(Potassium)-chloride cotransporter</fullName>
    </recommendedName>
</protein>
<dbReference type="GO" id="GO:0055078">
    <property type="term" value="P:sodium ion homeostasis"/>
    <property type="evidence" value="ECO:0007669"/>
    <property type="project" value="TreeGrafter"/>
</dbReference>
<feature type="transmembrane region" description="Helical" evidence="15">
    <location>
        <begin position="445"/>
        <end position="465"/>
    </location>
</feature>
<dbReference type="Pfam" id="PF03522">
    <property type="entry name" value="SLC12"/>
    <property type="match status" value="2"/>
</dbReference>
<feature type="domain" description="Amino acid permease/ SLC12A" evidence="16">
    <location>
        <begin position="85"/>
        <end position="582"/>
    </location>
</feature>
<gene>
    <name evidence="18" type="ORF">TGEB3V08_LOCUS4621</name>
</gene>
<evidence type="ECO:0000256" key="3">
    <source>
        <dbReference type="ARBA" id="ARBA00022448"/>
    </source>
</evidence>
<keyword evidence="8 15" id="KW-1133">Transmembrane helix</keyword>
<feature type="domain" description="SLC12A transporter C-terminal" evidence="17">
    <location>
        <begin position="591"/>
        <end position="872"/>
    </location>
</feature>
<evidence type="ECO:0000256" key="2">
    <source>
        <dbReference type="ARBA" id="ARBA00010593"/>
    </source>
</evidence>
<dbReference type="GO" id="GO:1990573">
    <property type="term" value="P:potassium ion import across plasma membrane"/>
    <property type="evidence" value="ECO:0007669"/>
    <property type="project" value="TreeGrafter"/>
</dbReference>
<dbReference type="EMBL" id="OE840612">
    <property type="protein sequence ID" value="CAD7591528.1"/>
    <property type="molecule type" value="Genomic_DNA"/>
</dbReference>
<dbReference type="InterPro" id="IPR018491">
    <property type="entry name" value="SLC12_C"/>
</dbReference>
<evidence type="ECO:0000256" key="4">
    <source>
        <dbReference type="ARBA" id="ARBA00022538"/>
    </source>
</evidence>
<sequence length="1094" mass="120808">MKMDCTATITDQYYLVHLLSHTGENQILLAHMRASANQGRTTTGSQTRIPSKFPSVLWDIEEGPSSPGAGSQNEVHGIKLGWIQGVLIPCLLNIWGVMLFLRLSWVVGQAGIGESLFIIAISAVVCVLTTLSLSAISTNGEVKGGGIYYIISRSLGPEFGASIGIVFAFANAVAASMNTIGFCDSLNDLLNSFGLKIIDGGVNDVRIVGIMALAVMIIICAVGMEWESKAQNVLVVIIVGAIIDFIAGACVGPNDDEAKAKGFAGFGTSVLATNWKPQYTFSEGKQQDFFSVFAIFFPSVTGIQAGANISGDLKDPAGAIPKGTLLSLVISMASYAIFVVFAGGAALRDASGNVSELINNTYIECRENGGTCGYGLNNSYSVMQLMSLWGPFIYAGCFAATLSTALTNLLSVPRLIQALGIDKIYPGLIFFSKGYGKFGEPYRGYVLTFVVSSAFVIIANLNTIAPLISNFYLASYALINFCTFHAALIKPLGWRPTFKYYNTWLSLVGFILCVSIMFMIDWVTSLITFIIIFALYLLVVYRKPDVNWGSSTQAQTYKTALMTAHRLNHINEHVKNYRPQILVLSGRPYLRPALVDLANLITKSQALMVCGDISEKRLSHRSRGSRLRKSISWLENHKIRSFFNIMDGLDFENGARALIQASGIGKLKPNVVMIGFKNDWQTCNTDDLLAYFNILHNTFDNRMAVAILRLQDGLDYTKSSDETDDGMLSMAPSSADLTSDTPTNLLRADSNFSIMSPSMPRNDSENSLTFKSSTPYFVPDSPASSMKHYSVTLDQRSIVASPKAIFKAKKKAITEQILSKGANGSVVHSSVPESMSLFRVKQKHGTIDVWWLYDDGGEAYFISFITYAAETWTLNVRETRKVEAMGINSVRSMLAVKRRNRIRNEIIRERMGVQGVHEIAEEGRQMVWASLTILLPYIINSRSNWSGCKLRVFALTNRRQELELEERKDISMFGRICLKCFNSSKSSKSLISESLPSNLQQQLQHYANYRVGECMVTDEEYSIQKQKTDRQLRLRELLQQNSKDASLIVMSLPMPRKGSVSAPLYMAWLEVLTRDLPPFVLVRGNQSSVLTFYS</sequence>
<dbReference type="GO" id="GO:0008511">
    <property type="term" value="F:sodium:potassium:chloride symporter activity"/>
    <property type="evidence" value="ECO:0007669"/>
    <property type="project" value="TreeGrafter"/>
</dbReference>
<evidence type="ECO:0008006" key="19">
    <source>
        <dbReference type="Google" id="ProtNLM"/>
    </source>
</evidence>
<organism evidence="18">
    <name type="scientific">Timema genevievae</name>
    <name type="common">Walking stick</name>
    <dbReference type="NCBI Taxonomy" id="629358"/>
    <lineage>
        <taxon>Eukaryota</taxon>
        <taxon>Metazoa</taxon>
        <taxon>Ecdysozoa</taxon>
        <taxon>Arthropoda</taxon>
        <taxon>Hexapoda</taxon>
        <taxon>Insecta</taxon>
        <taxon>Pterygota</taxon>
        <taxon>Neoptera</taxon>
        <taxon>Polyneoptera</taxon>
        <taxon>Phasmatodea</taxon>
        <taxon>Timematodea</taxon>
        <taxon>Timematoidea</taxon>
        <taxon>Timematidae</taxon>
        <taxon>Timema</taxon>
    </lineage>
</organism>
<reference evidence="18" key="1">
    <citation type="submission" date="2020-11" db="EMBL/GenBank/DDBJ databases">
        <authorList>
            <person name="Tran Van P."/>
        </authorList>
    </citation>
    <scope>NUCLEOTIDE SEQUENCE</scope>
</reference>
<dbReference type="Gene3D" id="1.20.1740.10">
    <property type="entry name" value="Amino acid/polyamine transporter I"/>
    <property type="match status" value="1"/>
</dbReference>
<keyword evidence="7" id="KW-0630">Potassium</keyword>